<feature type="compositionally biased region" description="Basic and acidic residues" evidence="1">
    <location>
        <begin position="155"/>
        <end position="167"/>
    </location>
</feature>
<keyword evidence="3" id="KW-1185">Reference proteome</keyword>
<feature type="region of interest" description="Disordered" evidence="1">
    <location>
        <begin position="136"/>
        <end position="178"/>
    </location>
</feature>
<accession>A0A0S4MQ69</accession>
<evidence type="ECO:0000256" key="1">
    <source>
        <dbReference type="SAM" id="MobiDB-lite"/>
    </source>
</evidence>
<proteinExistence type="predicted"/>
<feature type="compositionally biased region" description="Polar residues" evidence="1">
    <location>
        <begin position="168"/>
        <end position="178"/>
    </location>
</feature>
<reference evidence="2" key="1">
    <citation type="journal article" date="2013" name="Nature">
        <title>The genomes of four tapeworm species reveal adaptations to parasitism.</title>
        <authorList>
            <person name="Tsai I.J."/>
            <person name="Zarowiecki M."/>
            <person name="Holroyd N."/>
            <person name="Garciarrubio A."/>
            <person name="Sanchez-Flores A."/>
            <person name="Brooks K.L."/>
            <person name="Tracey A."/>
            <person name="Bobes R.J."/>
            <person name="Fragoso G."/>
            <person name="Sciutto E."/>
            <person name="Aslett M."/>
            <person name="Beasley H."/>
            <person name="Bennett H.M."/>
            <person name="Cai J."/>
            <person name="Camicia F."/>
            <person name="Clark R."/>
            <person name="Cucher M."/>
            <person name="De Silva N."/>
            <person name="Day T.A."/>
            <person name="Deplazes P."/>
            <person name="Estrada K."/>
            <person name="Fernandez C."/>
            <person name="Holland P.W."/>
            <person name="Hou J."/>
            <person name="Hu S."/>
            <person name="Huckvale T."/>
            <person name="Hung S.S."/>
            <person name="Kamenetzky L."/>
            <person name="Keane J.A."/>
            <person name="Kiss F."/>
            <person name="Koziol U."/>
            <person name="Lambert O."/>
            <person name="Liu K."/>
            <person name="Luo X."/>
            <person name="Luo Y."/>
            <person name="Macchiaroli N."/>
            <person name="Nichol S."/>
            <person name="Paps J."/>
            <person name="Parkinson J."/>
            <person name="Pouchkina-Stantcheva N."/>
            <person name="Riddiford N."/>
            <person name="Rosenzvit M."/>
            <person name="Salinas G."/>
            <person name="Wasmuth J.D."/>
            <person name="Zamanian M."/>
            <person name="Zheng Y."/>
            <person name="Cai X."/>
            <person name="Soberon X."/>
            <person name="Olson P.D."/>
            <person name="Laclette J.P."/>
            <person name="Brehm K."/>
            <person name="Berriman M."/>
            <person name="Garciarrubio A."/>
            <person name="Bobes R.J."/>
            <person name="Fragoso G."/>
            <person name="Sanchez-Flores A."/>
            <person name="Estrada K."/>
            <person name="Cevallos M.A."/>
            <person name="Morett E."/>
            <person name="Gonzalez V."/>
            <person name="Portillo T."/>
            <person name="Ochoa-Leyva A."/>
            <person name="Jose M.V."/>
            <person name="Sciutto E."/>
            <person name="Landa A."/>
            <person name="Jimenez L."/>
            <person name="Valdes V."/>
            <person name="Carrero J.C."/>
            <person name="Larralde C."/>
            <person name="Morales-Montor J."/>
            <person name="Limon-Lason J."/>
            <person name="Soberon X."/>
            <person name="Laclette J.P."/>
        </authorList>
    </citation>
    <scope>NUCLEOTIDE SEQUENCE [LARGE SCALE GENOMIC DNA]</scope>
</reference>
<reference evidence="2" key="2">
    <citation type="submission" date="2015-11" db="EMBL/GenBank/DDBJ databases">
        <authorList>
            <person name="Zhang Y."/>
            <person name="Guo Z."/>
        </authorList>
    </citation>
    <scope>NUCLEOTIDE SEQUENCE</scope>
</reference>
<dbReference type="AlphaFoldDB" id="A0A0S4MQ69"/>
<dbReference type="Proteomes" id="UP000017246">
    <property type="component" value="Unassembled WGS sequence"/>
</dbReference>
<feature type="compositionally biased region" description="Polar residues" evidence="1">
    <location>
        <begin position="141"/>
        <end position="153"/>
    </location>
</feature>
<evidence type="ECO:0000313" key="2">
    <source>
        <dbReference type="EMBL" id="CUT99792.1"/>
    </source>
</evidence>
<sequence length="201" mass="22588">MFVSLSSSSFSLGISDVRPTTELMQCVCVLLNVRFPTAMRYRHCRAGSHWSVARVGGHAVQWKHRLLHLTNLCRQLSAREVPVRYIGGGGRANSITKDIHPDFSWWVIKPSRAEEAPSSVARKFDDQHGWLMREENDKVHSTNSESANTTSDLSIHGERRNNSRDSAQKSAPHTPLEQFNRQFVQSGLAVCLSDYTPTLAD</sequence>
<evidence type="ECO:0000313" key="3">
    <source>
        <dbReference type="Proteomes" id="UP000017246"/>
    </source>
</evidence>
<protein>
    <submittedName>
        <fullName evidence="2">DNA repair protein, SNF2 family</fullName>
    </submittedName>
</protein>
<organism evidence="2 3">
    <name type="scientific">Echinococcus multilocularis</name>
    <name type="common">Fox tapeworm</name>
    <dbReference type="NCBI Taxonomy" id="6211"/>
    <lineage>
        <taxon>Eukaryota</taxon>
        <taxon>Metazoa</taxon>
        <taxon>Spiralia</taxon>
        <taxon>Lophotrochozoa</taxon>
        <taxon>Platyhelminthes</taxon>
        <taxon>Cestoda</taxon>
        <taxon>Eucestoda</taxon>
        <taxon>Cyclophyllidea</taxon>
        <taxon>Taeniidae</taxon>
        <taxon>Echinococcus</taxon>
    </lineage>
</organism>
<name>A0A0S4MQ69_ECHMU</name>
<dbReference type="EMBL" id="LN902848">
    <property type="protein sequence ID" value="CUT99792.1"/>
    <property type="molecule type" value="Genomic_DNA"/>
</dbReference>